<keyword evidence="8 10" id="KW-0975">Bacterial flagellum</keyword>
<dbReference type="GO" id="GO:0071978">
    <property type="term" value="P:bacterial-type flagellum-dependent swarming motility"/>
    <property type="evidence" value="ECO:0007669"/>
    <property type="project" value="TreeGrafter"/>
</dbReference>
<dbReference type="GO" id="GO:0003774">
    <property type="term" value="F:cytoskeletal motor activity"/>
    <property type="evidence" value="ECO:0007669"/>
    <property type="project" value="InterPro"/>
</dbReference>
<gene>
    <name evidence="13" type="ORF">M2A_1752</name>
</gene>
<evidence type="ECO:0000313" key="13">
    <source>
        <dbReference type="EMBL" id="GAK45253.1"/>
    </source>
</evidence>
<organism evidence="13 14">
    <name type="scientific">Tepidicaulis marinus</name>
    <dbReference type="NCBI Taxonomy" id="1333998"/>
    <lineage>
        <taxon>Bacteria</taxon>
        <taxon>Pseudomonadati</taxon>
        <taxon>Pseudomonadota</taxon>
        <taxon>Alphaproteobacteria</taxon>
        <taxon>Hyphomicrobiales</taxon>
        <taxon>Parvibaculaceae</taxon>
        <taxon>Tepidicaulis</taxon>
    </lineage>
</organism>
<evidence type="ECO:0000259" key="12">
    <source>
        <dbReference type="Pfam" id="PF01052"/>
    </source>
</evidence>
<keyword evidence="7 10" id="KW-0472">Membrane</keyword>
<dbReference type="SUPFAM" id="SSF101801">
    <property type="entry name" value="Surface presentation of antigens (SPOA)"/>
    <property type="match status" value="1"/>
</dbReference>
<keyword evidence="14" id="KW-1185">Reference proteome</keyword>
<evidence type="ECO:0000256" key="1">
    <source>
        <dbReference type="ARBA" id="ARBA00011049"/>
    </source>
</evidence>
<dbReference type="InterPro" id="IPR001689">
    <property type="entry name" value="Flag_FliM"/>
</dbReference>
<dbReference type="PRINTS" id="PR00955">
    <property type="entry name" value="FLGMOTORFLIM"/>
</dbReference>
<keyword evidence="6 10" id="KW-0283">Flagellar rotation</keyword>
<dbReference type="Pfam" id="PF01052">
    <property type="entry name" value="FliMN_C"/>
    <property type="match status" value="1"/>
</dbReference>
<dbReference type="AlphaFoldDB" id="A0A081BB35"/>
<protein>
    <recommendedName>
        <fullName evidence="2 10">Flagellar motor switch protein FliM</fullName>
    </recommendedName>
</protein>
<comment type="caution">
    <text evidence="13">The sequence shown here is derived from an EMBL/GenBank/DDBJ whole genome shotgun (WGS) entry which is preliminary data.</text>
</comment>
<keyword evidence="4 10" id="KW-0145">Chemotaxis</keyword>
<dbReference type="CDD" id="cd17908">
    <property type="entry name" value="FliM"/>
    <property type="match status" value="1"/>
</dbReference>
<keyword evidence="13" id="KW-0969">Cilium</keyword>
<dbReference type="InterPro" id="IPR028976">
    <property type="entry name" value="CheC-like_sf"/>
</dbReference>
<feature type="region of interest" description="Disordered" evidence="11">
    <location>
        <begin position="1"/>
        <end position="24"/>
    </location>
</feature>
<dbReference type="GO" id="GO:0005886">
    <property type="term" value="C:plasma membrane"/>
    <property type="evidence" value="ECO:0007669"/>
    <property type="project" value="UniProtKB-SubCell"/>
</dbReference>
<evidence type="ECO:0000256" key="8">
    <source>
        <dbReference type="ARBA" id="ARBA00023143"/>
    </source>
</evidence>
<evidence type="ECO:0000256" key="6">
    <source>
        <dbReference type="ARBA" id="ARBA00022779"/>
    </source>
</evidence>
<keyword evidence="5 10" id="KW-0997">Cell inner membrane</keyword>
<dbReference type="GO" id="GO:0050918">
    <property type="term" value="P:positive chemotaxis"/>
    <property type="evidence" value="ECO:0007669"/>
    <property type="project" value="TreeGrafter"/>
</dbReference>
<evidence type="ECO:0000256" key="10">
    <source>
        <dbReference type="PIRNR" id="PIRNR002888"/>
    </source>
</evidence>
<comment type="subcellular location">
    <subcellularLocation>
        <location evidence="10">Cell inner membrane</location>
        <topology evidence="10">Peripheral membrane protein</topology>
    </subcellularLocation>
    <subcellularLocation>
        <location evidence="10">Bacterial flagellum basal body</location>
    </subcellularLocation>
</comment>
<evidence type="ECO:0000256" key="4">
    <source>
        <dbReference type="ARBA" id="ARBA00022500"/>
    </source>
</evidence>
<feature type="domain" description="Flagellar motor switch protein FliN-like C-terminal" evidence="12">
    <location>
        <begin position="261"/>
        <end position="331"/>
    </location>
</feature>
<dbReference type="RefSeq" id="WP_052379343.1">
    <property type="nucleotide sequence ID" value="NZ_BBIO01000008.1"/>
</dbReference>
<dbReference type="EMBL" id="BBIO01000008">
    <property type="protein sequence ID" value="GAK45253.1"/>
    <property type="molecule type" value="Genomic_DNA"/>
</dbReference>
<evidence type="ECO:0000313" key="14">
    <source>
        <dbReference type="Proteomes" id="UP000028702"/>
    </source>
</evidence>
<dbReference type="SUPFAM" id="SSF103039">
    <property type="entry name" value="CheC-like"/>
    <property type="match status" value="1"/>
</dbReference>
<evidence type="ECO:0000256" key="5">
    <source>
        <dbReference type="ARBA" id="ARBA00022519"/>
    </source>
</evidence>
<dbReference type="InterPro" id="IPR001543">
    <property type="entry name" value="FliN-like_C"/>
</dbReference>
<name>A0A081BB35_9HYPH</name>
<dbReference type="Gene3D" id="2.30.330.10">
    <property type="entry name" value="SpoA-like"/>
    <property type="match status" value="1"/>
</dbReference>
<evidence type="ECO:0000256" key="3">
    <source>
        <dbReference type="ARBA" id="ARBA00022475"/>
    </source>
</evidence>
<proteinExistence type="inferred from homology"/>
<evidence type="ECO:0000256" key="9">
    <source>
        <dbReference type="ARBA" id="ARBA00025044"/>
    </source>
</evidence>
<sequence length="345" mass="37990">MSEGFEMDETTQRPDPAGAAWAEGQAEESSLAGAVMGAKRLQASEALSKLTDSAGLHERLPMMDVIVDRLVRLLTTGLRQFTSHSARINVADYSIHRFGDVLQSLPDRSLINVAIAEPWDNKLLITADSDMVYAFVDVLLGSPKSARMFDPSRSYTSIERRLAGRVLDLVADNLASAFEPISKVSFKSERLEVNQEFVVICRESNPTVLIDLQVDFECGGGKVRIALPYVTLEPVRKKLVQMFTSEKFGRDPAWERHFHSEVQRTELAITGVLHERTVTLGEVAGWKPGMTISLPISVRKPAARLVCNGVPLYEGEMGQSGGSLAIKVDEATNLEQEFLDALLSD</sequence>
<dbReference type="eggNOG" id="COG1868">
    <property type="taxonomic scope" value="Bacteria"/>
</dbReference>
<dbReference type="InterPro" id="IPR036429">
    <property type="entry name" value="SpoA-like_sf"/>
</dbReference>
<dbReference type="STRING" id="1333998.M2A_1752"/>
<dbReference type="Pfam" id="PF02154">
    <property type="entry name" value="FliM"/>
    <property type="match status" value="1"/>
</dbReference>
<evidence type="ECO:0000256" key="2">
    <source>
        <dbReference type="ARBA" id="ARBA00021898"/>
    </source>
</evidence>
<keyword evidence="13" id="KW-0282">Flagellum</keyword>
<evidence type="ECO:0000256" key="11">
    <source>
        <dbReference type="SAM" id="MobiDB-lite"/>
    </source>
</evidence>
<dbReference type="PANTHER" id="PTHR30034">
    <property type="entry name" value="FLAGELLAR MOTOR SWITCH PROTEIN FLIM"/>
    <property type="match status" value="1"/>
</dbReference>
<dbReference type="Proteomes" id="UP000028702">
    <property type="component" value="Unassembled WGS sequence"/>
</dbReference>
<keyword evidence="13" id="KW-0966">Cell projection</keyword>
<comment type="function">
    <text evidence="9 10">FliM is one of three proteins (FliG, FliN, FliM) that forms the rotor-mounted switch complex (C ring), located at the base of the basal body. This complex interacts with the CheY and CheZ chemotaxis proteins, in addition to contacting components of the motor that determine the direction of flagellar rotation.</text>
</comment>
<dbReference type="Gene3D" id="3.40.1550.10">
    <property type="entry name" value="CheC-like"/>
    <property type="match status" value="1"/>
</dbReference>
<dbReference type="GO" id="GO:0009425">
    <property type="term" value="C:bacterial-type flagellum basal body"/>
    <property type="evidence" value="ECO:0007669"/>
    <property type="project" value="UniProtKB-SubCell"/>
</dbReference>
<keyword evidence="3 10" id="KW-1003">Cell membrane</keyword>
<comment type="similarity">
    <text evidence="1 10">Belongs to the FliM family.</text>
</comment>
<dbReference type="PANTHER" id="PTHR30034:SF3">
    <property type="entry name" value="FLAGELLAR MOTOR SWITCH PROTEIN FLIM"/>
    <property type="match status" value="1"/>
</dbReference>
<reference evidence="13 14" key="1">
    <citation type="submission" date="2014-07" db="EMBL/GenBank/DDBJ databases">
        <title>Tepidicaulis marinum gen. nov., sp. nov., a novel marine bacterium denitrifying nitrate to nitrous oxide strictly under microaerobic conditions.</title>
        <authorList>
            <person name="Takeuchi M."/>
            <person name="Yamagishi T."/>
            <person name="Kamagata Y."/>
            <person name="Oshima K."/>
            <person name="Hattori M."/>
            <person name="Katayama T."/>
            <person name="Hanada S."/>
            <person name="Tamaki H."/>
            <person name="Marumo K."/>
            <person name="Maeda H."/>
            <person name="Nedachi M."/>
            <person name="Iwasaki W."/>
            <person name="Suwa Y."/>
            <person name="Sakata S."/>
        </authorList>
    </citation>
    <scope>NUCLEOTIDE SEQUENCE [LARGE SCALE GENOMIC DNA]</scope>
    <source>
        <strain evidence="13 14">MA2</strain>
    </source>
</reference>
<evidence type="ECO:0000256" key="7">
    <source>
        <dbReference type="ARBA" id="ARBA00023136"/>
    </source>
</evidence>
<dbReference type="PIRSF" id="PIRSF002888">
    <property type="entry name" value="FliM"/>
    <property type="match status" value="1"/>
</dbReference>
<accession>A0A081BB35</accession>